<keyword evidence="5 10" id="KW-0276">Fatty acid metabolism</keyword>
<evidence type="ECO:0000256" key="6">
    <source>
        <dbReference type="ARBA" id="ARBA00022989"/>
    </source>
</evidence>
<keyword evidence="6 10" id="KW-1133">Transmembrane helix</keyword>
<dbReference type="GO" id="GO:0019367">
    <property type="term" value="P:fatty acid elongation, saturated fatty acid"/>
    <property type="evidence" value="ECO:0007669"/>
    <property type="project" value="TreeGrafter"/>
</dbReference>
<dbReference type="Pfam" id="PF01151">
    <property type="entry name" value="ELO"/>
    <property type="match status" value="1"/>
</dbReference>
<dbReference type="GO" id="GO:0034626">
    <property type="term" value="P:fatty acid elongation, polyunsaturated fatty acid"/>
    <property type="evidence" value="ECO:0007669"/>
    <property type="project" value="TreeGrafter"/>
</dbReference>
<dbReference type="GO" id="GO:0042761">
    <property type="term" value="P:very long-chain fatty acid biosynthetic process"/>
    <property type="evidence" value="ECO:0007669"/>
    <property type="project" value="TreeGrafter"/>
</dbReference>
<keyword evidence="4 10" id="KW-0812">Transmembrane</keyword>
<comment type="subcellular location">
    <subcellularLocation>
        <location evidence="1">Membrane</location>
        <topology evidence="1">Multi-pass membrane protein</topology>
    </subcellularLocation>
</comment>
<feature type="transmembrane region" description="Helical" evidence="10">
    <location>
        <begin position="280"/>
        <end position="300"/>
    </location>
</feature>
<dbReference type="InParanoid" id="A0A7R8UND0"/>
<keyword evidence="2 10" id="KW-0444">Lipid biosynthesis</keyword>
<dbReference type="OrthoDB" id="434092at2759"/>
<keyword evidence="7 10" id="KW-0443">Lipid metabolism</keyword>
<evidence type="ECO:0000313" key="13">
    <source>
        <dbReference type="Proteomes" id="UP000594454"/>
    </source>
</evidence>
<dbReference type="Proteomes" id="UP000594454">
    <property type="component" value="Chromosome 3"/>
</dbReference>
<evidence type="ECO:0000256" key="1">
    <source>
        <dbReference type="ARBA" id="ARBA00004141"/>
    </source>
</evidence>
<evidence type="ECO:0000313" key="12">
    <source>
        <dbReference type="EMBL" id="CAD7083682.1"/>
    </source>
</evidence>
<dbReference type="GO" id="GO:0005789">
    <property type="term" value="C:endoplasmic reticulum membrane"/>
    <property type="evidence" value="ECO:0007669"/>
    <property type="project" value="TreeGrafter"/>
</dbReference>
<feature type="transmembrane region" description="Helical" evidence="10">
    <location>
        <begin position="191"/>
        <end position="208"/>
    </location>
</feature>
<dbReference type="GO" id="GO:0009922">
    <property type="term" value="F:fatty acid elongase activity"/>
    <property type="evidence" value="ECO:0007669"/>
    <property type="project" value="UniProtKB-EC"/>
</dbReference>
<reference evidence="12 13" key="1">
    <citation type="submission" date="2020-11" db="EMBL/GenBank/DDBJ databases">
        <authorList>
            <person name="Wallbank WR R."/>
            <person name="Pardo Diaz C."/>
            <person name="Kozak K."/>
            <person name="Martin S."/>
            <person name="Jiggins C."/>
            <person name="Moest M."/>
            <person name="Warren A I."/>
            <person name="Generalovic N T."/>
            <person name="Byers J.R.P. K."/>
            <person name="Montejo-Kovacevich G."/>
            <person name="Yen C E."/>
        </authorList>
    </citation>
    <scope>NUCLEOTIDE SEQUENCE [LARGE SCALE GENOMIC DNA]</scope>
</reference>
<dbReference type="InterPro" id="IPR002076">
    <property type="entry name" value="ELO_fam"/>
</dbReference>
<keyword evidence="13" id="KW-1185">Reference proteome</keyword>
<feature type="transmembrane region" description="Helical" evidence="10">
    <location>
        <begin position="77"/>
        <end position="95"/>
    </location>
</feature>
<gene>
    <name evidence="12" type="ORF">HERILL_LOCUS6624</name>
</gene>
<feature type="region of interest" description="Disordered" evidence="11">
    <location>
        <begin position="306"/>
        <end position="332"/>
    </location>
</feature>
<organism evidence="12 13">
    <name type="scientific">Hermetia illucens</name>
    <name type="common">Black soldier fly</name>
    <dbReference type="NCBI Taxonomy" id="343691"/>
    <lineage>
        <taxon>Eukaryota</taxon>
        <taxon>Metazoa</taxon>
        <taxon>Ecdysozoa</taxon>
        <taxon>Arthropoda</taxon>
        <taxon>Hexapoda</taxon>
        <taxon>Insecta</taxon>
        <taxon>Pterygota</taxon>
        <taxon>Neoptera</taxon>
        <taxon>Endopterygota</taxon>
        <taxon>Diptera</taxon>
        <taxon>Brachycera</taxon>
        <taxon>Stratiomyomorpha</taxon>
        <taxon>Stratiomyidae</taxon>
        <taxon>Hermetiinae</taxon>
        <taxon>Hermetia</taxon>
    </lineage>
</organism>
<comment type="catalytic activity">
    <reaction evidence="10">
        <text>a very-long-chain acyl-CoA + malonyl-CoA + H(+) = a very-long-chain 3-oxoacyl-CoA + CO2 + CoA</text>
        <dbReference type="Rhea" id="RHEA:32727"/>
        <dbReference type="ChEBI" id="CHEBI:15378"/>
        <dbReference type="ChEBI" id="CHEBI:16526"/>
        <dbReference type="ChEBI" id="CHEBI:57287"/>
        <dbReference type="ChEBI" id="CHEBI:57384"/>
        <dbReference type="ChEBI" id="CHEBI:90725"/>
        <dbReference type="ChEBI" id="CHEBI:90736"/>
        <dbReference type="EC" id="2.3.1.199"/>
    </reaction>
</comment>
<evidence type="ECO:0000256" key="9">
    <source>
        <dbReference type="ARBA" id="ARBA00023160"/>
    </source>
</evidence>
<dbReference type="AlphaFoldDB" id="A0A7R8UND0"/>
<evidence type="ECO:0000256" key="8">
    <source>
        <dbReference type="ARBA" id="ARBA00023136"/>
    </source>
</evidence>
<evidence type="ECO:0000256" key="4">
    <source>
        <dbReference type="ARBA" id="ARBA00022692"/>
    </source>
</evidence>
<evidence type="ECO:0000256" key="3">
    <source>
        <dbReference type="ARBA" id="ARBA00022679"/>
    </source>
</evidence>
<evidence type="ECO:0000256" key="7">
    <source>
        <dbReference type="ARBA" id="ARBA00023098"/>
    </source>
</evidence>
<name>A0A7R8UND0_HERIL</name>
<dbReference type="EC" id="2.3.1.199" evidence="10"/>
<accession>A0A7R8UND0</accession>
<evidence type="ECO:0000256" key="11">
    <source>
        <dbReference type="SAM" id="MobiDB-lite"/>
    </source>
</evidence>
<evidence type="ECO:0000256" key="5">
    <source>
        <dbReference type="ARBA" id="ARBA00022832"/>
    </source>
</evidence>
<feature type="transmembrane region" description="Helical" evidence="10">
    <location>
        <begin position="214"/>
        <end position="237"/>
    </location>
</feature>
<dbReference type="FunCoup" id="A0A7R8UND0">
    <property type="interactions" value="26"/>
</dbReference>
<feature type="transmembrane region" description="Helical" evidence="10">
    <location>
        <begin position="161"/>
        <end position="179"/>
    </location>
</feature>
<dbReference type="EMBL" id="LR899011">
    <property type="protein sequence ID" value="CAD7083682.1"/>
    <property type="molecule type" value="Genomic_DNA"/>
</dbReference>
<dbReference type="GO" id="GO:0030148">
    <property type="term" value="P:sphingolipid biosynthetic process"/>
    <property type="evidence" value="ECO:0007669"/>
    <property type="project" value="TreeGrafter"/>
</dbReference>
<keyword evidence="9 10" id="KW-0275">Fatty acid biosynthesis</keyword>
<dbReference type="PANTHER" id="PTHR11157:SF28">
    <property type="entry name" value="ELONGATION OF VERY LONG CHAIN FATTY ACIDS PROTEIN"/>
    <property type="match status" value="1"/>
</dbReference>
<keyword evidence="3 10" id="KW-0808">Transferase</keyword>
<evidence type="ECO:0000256" key="2">
    <source>
        <dbReference type="ARBA" id="ARBA00022516"/>
    </source>
</evidence>
<dbReference type="GO" id="GO:0034625">
    <property type="term" value="P:fatty acid elongation, monounsaturated fatty acid"/>
    <property type="evidence" value="ECO:0007669"/>
    <property type="project" value="TreeGrafter"/>
</dbReference>
<protein>
    <recommendedName>
        <fullName evidence="10">Elongation of very long chain fatty acids protein</fullName>
        <ecNumber evidence="10">2.3.1.199</ecNumber>
    </recommendedName>
    <alternativeName>
        <fullName evidence="10">Very-long-chain 3-oxoacyl-CoA synthase</fullName>
    </alternativeName>
</protein>
<feature type="compositionally biased region" description="Low complexity" evidence="11">
    <location>
        <begin position="310"/>
        <end position="324"/>
    </location>
</feature>
<feature type="transmembrane region" description="Helical" evidence="10">
    <location>
        <begin position="107"/>
        <end position="127"/>
    </location>
</feature>
<feature type="transmembrane region" description="Helical" evidence="10">
    <location>
        <begin position="249"/>
        <end position="268"/>
    </location>
</feature>
<dbReference type="PANTHER" id="PTHR11157">
    <property type="entry name" value="FATTY ACID ACYL TRANSFERASE-RELATED"/>
    <property type="match status" value="1"/>
</dbReference>
<evidence type="ECO:0000256" key="10">
    <source>
        <dbReference type="RuleBase" id="RU361115"/>
    </source>
</evidence>
<sequence length="332" mass="38615">SYEFGSRSCKKCLLLQRKTERSLVAVITATSRADSDSIEFRRVVAIIYAIFKKTKVIDFFVVNEDQRTKSWFLSNSPGPLITILVSYLYFCLYAGPKYMKNRKPFELKTALLVYNAIQVVLSVILFYEGLEGGWAKHYNFRCQPVDYTYDPLAMRMARAVWLYYICKITELLDTVFFVLRKRQRQVTFLHLYHHTLMPICAFIGVKYFAGGHGTLLGCINSFIHIWMYAYYLLSALGPHMQKYLWWKKYLTTLQIVQFLIIFVHTIQLQFQPNCNFPKPIAALLSLNAGLFTYMFSSFYIQTYKKRPSASTTPSNNNNTESSSPETKEIKAE</sequence>
<comment type="similarity">
    <text evidence="10">Belongs to the ELO family.</text>
</comment>
<keyword evidence="8 10" id="KW-0472">Membrane</keyword>
<proteinExistence type="inferred from homology"/>
<feature type="non-terminal residue" evidence="12">
    <location>
        <position position="1"/>
    </location>
</feature>